<evidence type="ECO:0000256" key="2">
    <source>
        <dbReference type="ARBA" id="ARBA00013056"/>
    </source>
</evidence>
<proteinExistence type="inferred from homology"/>
<comment type="caution">
    <text evidence="7">The sequence shown here is derived from an EMBL/GenBank/DDBJ whole genome shotgun (WGS) entry which is preliminary data.</text>
</comment>
<dbReference type="InterPro" id="IPR003732">
    <property type="entry name" value="Daa-tRNA_deacyls_DTD"/>
</dbReference>
<keyword evidence="8" id="KW-1185">Reference proteome</keyword>
<name>A0A9W4SKG9_9GLOM</name>
<dbReference type="GO" id="GO:0000049">
    <property type="term" value="F:tRNA binding"/>
    <property type="evidence" value="ECO:0007669"/>
    <property type="project" value="UniProtKB-KW"/>
</dbReference>
<evidence type="ECO:0000256" key="4">
    <source>
        <dbReference type="ARBA" id="ARBA00047676"/>
    </source>
</evidence>
<comment type="catalytic activity">
    <reaction evidence="5">
        <text>a D-aminoacyl-tRNA + H2O = a tRNA + a D-alpha-amino acid + H(+)</text>
        <dbReference type="Rhea" id="RHEA:13953"/>
        <dbReference type="Rhea" id="RHEA-COMP:10123"/>
        <dbReference type="Rhea" id="RHEA-COMP:10124"/>
        <dbReference type="ChEBI" id="CHEBI:15377"/>
        <dbReference type="ChEBI" id="CHEBI:15378"/>
        <dbReference type="ChEBI" id="CHEBI:59871"/>
        <dbReference type="ChEBI" id="CHEBI:78442"/>
        <dbReference type="ChEBI" id="CHEBI:79333"/>
        <dbReference type="EC" id="3.1.1.96"/>
    </reaction>
</comment>
<dbReference type="EC" id="3.1.1.96" evidence="2 6"/>
<sequence length="152" mass="17351">MRAVLQRVLNASVTVDNTQISSINRGLCVLLGIASDDTLEDLEYMIKKVLKVRMFEDEKGEKMWSRGVKEAGLEILCISQFTLYGSLTRDKLSFHNAMKSDKSKEMYSTFISRLKQEYEEGRIKDGVFGAMMNGPVTIELDSRKFTYDKSNK</sequence>
<evidence type="ECO:0000256" key="1">
    <source>
        <dbReference type="ARBA" id="ARBA00009673"/>
    </source>
</evidence>
<dbReference type="PANTHER" id="PTHR10472:SF5">
    <property type="entry name" value="D-AMINOACYL-TRNA DEACYLASE 1"/>
    <property type="match status" value="1"/>
</dbReference>
<dbReference type="SUPFAM" id="SSF69500">
    <property type="entry name" value="DTD-like"/>
    <property type="match status" value="1"/>
</dbReference>
<evidence type="ECO:0000313" key="8">
    <source>
        <dbReference type="Proteomes" id="UP001153678"/>
    </source>
</evidence>
<dbReference type="EMBL" id="CAMKVN010000675">
    <property type="protein sequence ID" value="CAI2170243.1"/>
    <property type="molecule type" value="Genomic_DNA"/>
</dbReference>
<reference evidence="7" key="1">
    <citation type="submission" date="2022-08" db="EMBL/GenBank/DDBJ databases">
        <authorList>
            <person name="Kallberg Y."/>
            <person name="Tangrot J."/>
            <person name="Rosling A."/>
        </authorList>
    </citation>
    <scope>NUCLEOTIDE SEQUENCE</scope>
    <source>
        <strain evidence="7">Wild A</strain>
    </source>
</reference>
<dbReference type="NCBIfam" id="TIGR00256">
    <property type="entry name" value="D-aminoacyl-tRNA deacylase"/>
    <property type="match status" value="1"/>
</dbReference>
<dbReference type="FunFam" id="3.50.80.10:FF:000001">
    <property type="entry name" value="D-aminoacyl-tRNA deacylase"/>
    <property type="match status" value="1"/>
</dbReference>
<evidence type="ECO:0000256" key="3">
    <source>
        <dbReference type="ARBA" id="ARBA00020007"/>
    </source>
</evidence>
<evidence type="ECO:0000256" key="5">
    <source>
        <dbReference type="ARBA" id="ARBA00048018"/>
    </source>
</evidence>
<dbReference type="GO" id="GO:0005737">
    <property type="term" value="C:cytoplasm"/>
    <property type="evidence" value="ECO:0007669"/>
    <property type="project" value="UniProtKB-SubCell"/>
</dbReference>
<keyword evidence="6" id="KW-0820">tRNA-binding</keyword>
<evidence type="ECO:0000256" key="6">
    <source>
        <dbReference type="RuleBase" id="RU003470"/>
    </source>
</evidence>
<dbReference type="Pfam" id="PF02580">
    <property type="entry name" value="Tyr_Deacylase"/>
    <property type="match status" value="1"/>
</dbReference>
<dbReference type="PANTHER" id="PTHR10472">
    <property type="entry name" value="D-TYROSYL-TRNA TYR DEACYLASE"/>
    <property type="match status" value="1"/>
</dbReference>
<organism evidence="7 8">
    <name type="scientific">Funneliformis geosporum</name>
    <dbReference type="NCBI Taxonomy" id="1117311"/>
    <lineage>
        <taxon>Eukaryota</taxon>
        <taxon>Fungi</taxon>
        <taxon>Fungi incertae sedis</taxon>
        <taxon>Mucoromycota</taxon>
        <taxon>Glomeromycotina</taxon>
        <taxon>Glomeromycetes</taxon>
        <taxon>Glomerales</taxon>
        <taxon>Glomeraceae</taxon>
        <taxon>Funneliformis</taxon>
    </lineage>
</organism>
<dbReference type="AlphaFoldDB" id="A0A9W4SKG9"/>
<keyword evidence="6" id="KW-0694">RNA-binding</keyword>
<dbReference type="Gene3D" id="3.50.80.10">
    <property type="entry name" value="D-tyrosyl-tRNA(Tyr) deacylase"/>
    <property type="match status" value="1"/>
</dbReference>
<dbReference type="OrthoDB" id="275783at2759"/>
<keyword evidence="6" id="KW-0963">Cytoplasm</keyword>
<evidence type="ECO:0000313" key="7">
    <source>
        <dbReference type="EMBL" id="CAI2170243.1"/>
    </source>
</evidence>
<gene>
    <name evidence="7" type="ORF">FWILDA_LOCUS4483</name>
</gene>
<dbReference type="Proteomes" id="UP001153678">
    <property type="component" value="Unassembled WGS sequence"/>
</dbReference>
<accession>A0A9W4SKG9</accession>
<comment type="similarity">
    <text evidence="1 6">Belongs to the DTD family.</text>
</comment>
<comment type="catalytic activity">
    <reaction evidence="4">
        <text>glycyl-tRNA(Ala) + H2O = tRNA(Ala) + glycine + H(+)</text>
        <dbReference type="Rhea" id="RHEA:53744"/>
        <dbReference type="Rhea" id="RHEA-COMP:9657"/>
        <dbReference type="Rhea" id="RHEA-COMP:13640"/>
        <dbReference type="ChEBI" id="CHEBI:15377"/>
        <dbReference type="ChEBI" id="CHEBI:15378"/>
        <dbReference type="ChEBI" id="CHEBI:57305"/>
        <dbReference type="ChEBI" id="CHEBI:78442"/>
        <dbReference type="ChEBI" id="CHEBI:78522"/>
        <dbReference type="EC" id="3.1.1.96"/>
    </reaction>
</comment>
<comment type="subcellular location">
    <subcellularLocation>
        <location evidence="6">Cytoplasm</location>
    </subcellularLocation>
</comment>
<protein>
    <recommendedName>
        <fullName evidence="3 6">D-aminoacyl-tRNA deacylase</fullName>
        <ecNumber evidence="2 6">3.1.1.96</ecNumber>
    </recommendedName>
</protein>
<dbReference type="InterPro" id="IPR023509">
    <property type="entry name" value="DTD-like_sf"/>
</dbReference>
<keyword evidence="6" id="KW-0378">Hydrolase</keyword>
<dbReference type="GO" id="GO:0051500">
    <property type="term" value="F:D-tyrosyl-tRNA(Tyr) deacylase activity"/>
    <property type="evidence" value="ECO:0007669"/>
    <property type="project" value="TreeGrafter"/>
</dbReference>